<organism evidence="1 2">
    <name type="scientific">Cellulomonas uda</name>
    <dbReference type="NCBI Taxonomy" id="1714"/>
    <lineage>
        <taxon>Bacteria</taxon>
        <taxon>Bacillati</taxon>
        <taxon>Actinomycetota</taxon>
        <taxon>Actinomycetes</taxon>
        <taxon>Micrococcales</taxon>
        <taxon>Cellulomonadaceae</taxon>
        <taxon>Cellulomonas</taxon>
    </lineage>
</organism>
<comment type="caution">
    <text evidence="1">The sequence shown here is derived from an EMBL/GenBank/DDBJ whole genome shotgun (WGS) entry which is preliminary data.</text>
</comment>
<dbReference type="EMBL" id="BJLP01000001">
    <property type="protein sequence ID" value="GEA79668.1"/>
    <property type="molecule type" value="Genomic_DNA"/>
</dbReference>
<protein>
    <submittedName>
        <fullName evidence="1">Uncharacterized protein</fullName>
    </submittedName>
</protein>
<name>A0A4Y3K9L9_CELUD</name>
<sequence length="130" mass="13951">MANAGPFGVFEQMHYTCFHYEFEHPGDPDIECTAGGCPAAGISFDSVHGRLGPVEIAAASDTAVPAILALKGLHLDVSQDSGRWVARLGQARFVADDPVALLGLVKLAETRRPWRATDSEIDDVLAEFDL</sequence>
<dbReference type="Proteomes" id="UP000315842">
    <property type="component" value="Unassembled WGS sequence"/>
</dbReference>
<evidence type="ECO:0000313" key="1">
    <source>
        <dbReference type="EMBL" id="GEA79668.1"/>
    </source>
</evidence>
<gene>
    <name evidence="1" type="ORF">CUD01_01120</name>
</gene>
<reference evidence="1 2" key="1">
    <citation type="submission" date="2019-06" db="EMBL/GenBank/DDBJ databases">
        <title>Whole genome shotgun sequence of Cellulomonas uda NBRC 3747.</title>
        <authorList>
            <person name="Hosoyama A."/>
            <person name="Uohara A."/>
            <person name="Ohji S."/>
            <person name="Ichikawa N."/>
        </authorList>
    </citation>
    <scope>NUCLEOTIDE SEQUENCE [LARGE SCALE GENOMIC DNA]</scope>
    <source>
        <strain evidence="1 2">NBRC 3747</strain>
    </source>
</reference>
<keyword evidence="2" id="KW-1185">Reference proteome</keyword>
<evidence type="ECO:0000313" key="2">
    <source>
        <dbReference type="Proteomes" id="UP000315842"/>
    </source>
</evidence>
<accession>A0A4Y3K9L9</accession>
<dbReference type="AlphaFoldDB" id="A0A4Y3K9L9"/>
<proteinExistence type="predicted"/>